<evidence type="ECO:0000256" key="3">
    <source>
        <dbReference type="ARBA" id="ARBA00022741"/>
    </source>
</evidence>
<dbReference type="Gene3D" id="3.40.50.300">
    <property type="entry name" value="P-loop containing nucleotide triphosphate hydrolases"/>
    <property type="match status" value="2"/>
</dbReference>
<keyword evidence="5 13" id="KW-0378">Hydrolase</keyword>
<dbReference type="EC" id="3.6.4.-" evidence="13"/>
<dbReference type="Gene3D" id="2.40.10.170">
    <property type="match status" value="1"/>
</dbReference>
<dbReference type="GO" id="GO:0006355">
    <property type="term" value="P:regulation of DNA-templated transcription"/>
    <property type="evidence" value="ECO:0007669"/>
    <property type="project" value="UniProtKB-UniRule"/>
</dbReference>
<dbReference type="SUPFAM" id="SSF52540">
    <property type="entry name" value="P-loop containing nucleoside triphosphate hydrolases"/>
    <property type="match status" value="4"/>
</dbReference>
<dbReference type="GO" id="GO:0003678">
    <property type="term" value="F:DNA helicase activity"/>
    <property type="evidence" value="ECO:0007669"/>
    <property type="project" value="TreeGrafter"/>
</dbReference>
<comment type="function">
    <text evidence="13">Couples transcription and DNA repair by recognizing RNA polymerase (RNAP) stalled at DNA lesions. Mediates ATP-dependent release of RNAP and its truncated transcript from the DNA, and recruitment of nucleotide excision repair machinery to the damaged site.</text>
</comment>
<dbReference type="GO" id="GO:0005737">
    <property type="term" value="C:cytoplasm"/>
    <property type="evidence" value="ECO:0007669"/>
    <property type="project" value="UniProtKB-SubCell"/>
</dbReference>
<dbReference type="NCBIfam" id="TIGR00580">
    <property type="entry name" value="mfd"/>
    <property type="match status" value="1"/>
</dbReference>
<dbReference type="InterPro" id="IPR027417">
    <property type="entry name" value="P-loop_NTPase"/>
</dbReference>
<dbReference type="Gene3D" id="3.30.2060.10">
    <property type="entry name" value="Penicillin-binding protein 1b domain"/>
    <property type="match status" value="1"/>
</dbReference>
<dbReference type="SMART" id="SM00982">
    <property type="entry name" value="TRCF"/>
    <property type="match status" value="1"/>
</dbReference>
<evidence type="ECO:0000256" key="5">
    <source>
        <dbReference type="ARBA" id="ARBA00022801"/>
    </source>
</evidence>
<evidence type="ECO:0000256" key="2">
    <source>
        <dbReference type="ARBA" id="ARBA00022490"/>
    </source>
</evidence>
<keyword evidence="17" id="KW-1185">Reference proteome</keyword>
<dbReference type="SUPFAM" id="SSF141259">
    <property type="entry name" value="CarD-like"/>
    <property type="match status" value="1"/>
</dbReference>
<dbReference type="InterPro" id="IPR005118">
    <property type="entry name" value="TRCF_C"/>
</dbReference>
<dbReference type="InterPro" id="IPR003711">
    <property type="entry name" value="CarD-like/TRCF_RID"/>
</dbReference>
<dbReference type="InterPro" id="IPR014001">
    <property type="entry name" value="Helicase_ATP-bd"/>
</dbReference>
<dbReference type="InterPro" id="IPR041471">
    <property type="entry name" value="UvrB_inter"/>
</dbReference>
<evidence type="ECO:0000256" key="8">
    <source>
        <dbReference type="ARBA" id="ARBA00023125"/>
    </source>
</evidence>
<feature type="domain" description="Helicase ATP-binding" evidence="14">
    <location>
        <begin position="693"/>
        <end position="854"/>
    </location>
</feature>
<evidence type="ECO:0000256" key="7">
    <source>
        <dbReference type="ARBA" id="ARBA00022840"/>
    </source>
</evidence>
<dbReference type="SMART" id="SM00490">
    <property type="entry name" value="HELICc"/>
    <property type="match status" value="1"/>
</dbReference>
<evidence type="ECO:0000256" key="6">
    <source>
        <dbReference type="ARBA" id="ARBA00022806"/>
    </source>
</evidence>
<sequence length="1247" mass="135609">MSLTGLADILAQEPSLATVRAQAGVRPAERSTETVISVADGMRPVLISQLLAGLRSAPASDAQQPVLLVVTATGREAEELEQQLPAWAPQAQVASLPAWETLPHERLSPRSDTVGQRLDVMRHLAHPEQGALDVVVAPVRAVLQPVVEGMGDLQPVILERGAEQSFDDTIRALADAAYSRTDMVSRRGEFAVRGGILDVFPPTADHPVRVEFFGDEIEELRWFAVADQRTLRSGEHPQRIVAPPCRELLITPAVQSRAARLKDRLPGAEAILERIAGGIYSEGMESLAPLLADRMVPVLSLLPAGSIVVVQEPEKVRARAEDLVATNEEFLAAAWESAADTDQAPLDVAQAQSLEDDGRTLASGSFHTLAQSRETALETGLGWWSTTALTVGAQLSEVDADTDEALVRLMDTDADTLTVSGRAPRRFGGDVEALLEHLGSLVREGWRVVAVTEGPGPLQRLAELMGSAEIPAARHESLEVEPTAGVVELTTAGVSTGFVLDDQRVALLSETDVLGRSSSYAAKAKTALPQRRRRNAVDPLALQPGDYVVHEQHGVGQFIELIARPIAGAVTKPGQPKPQREYLVLEYAPSKRNGPKDRLFVPTDQLDQISTYQGGEAPVLSKMGGSDWNAKKRAAKRAVKDIAAELIRLYSARMATRGHAFGPDTPWQRELEEAFPYIETPDQLTTIDEVKADMEKEVPMDRLISGDVGYGKTEVAVRAAFKAIQDGKQVAVLVPTTLLGQQHVETFSQRYSGFPVRVAGLSRFQTPKESKEVLAGLRDGSVDLVVGTHRLLSKEVQFKDLGLIIVDEEQRFGVEHKEKLKAMRTDVDVLSMSATPIPRTLEMSLTGIRETSTLATPPEERHPVLTYVGAYTDRQVTAAIRRELMREGQVFFVHNRVSSITRRASEIAQLVPEARVAVAHGQMSETELEQIILDFYEKRFDVLVSTTIVETGLDIANANTLIVDGADKYGLSQLHQLRGRVGRGRERAYAYFLHDVEKPLTETALERLKAVAAHNELGAGLQLAQKDLEIRGAGNLLGGEQSGHIQGVGFDMYLRLVGEAVSEFRGDEDTAPTEMKIELPVNAHLPHDYVPGERLRLDAYRTLAQASDVDGIREVEAELQDRFGELPGPARLLLEVARLRVMARSVGLSDIAVQGPSIRFAPADLPESKQMRLQRMHPGSKIVPVPGADASGARQVLIPKPKTARVGGKDLTDAAVIDWARQVLVSIFEAQEPQASSSTAQAQSGSQ</sequence>
<dbReference type="FunFam" id="3.40.50.300:FF:000300">
    <property type="entry name" value="Transcription-repair-coupling factor"/>
    <property type="match status" value="1"/>
</dbReference>
<dbReference type="InterPro" id="IPR001650">
    <property type="entry name" value="Helicase_C-like"/>
</dbReference>
<keyword evidence="6" id="KW-0347">Helicase</keyword>
<dbReference type="Pfam" id="PF02559">
    <property type="entry name" value="CarD_TRCF_RID"/>
    <property type="match status" value="1"/>
</dbReference>
<dbReference type="InterPro" id="IPR036101">
    <property type="entry name" value="CarD-like/TRCF_RID_sf"/>
</dbReference>
<keyword evidence="8 13" id="KW-0238">DNA-binding</keyword>
<protein>
    <recommendedName>
        <fullName evidence="12 13">Transcription-repair-coupling factor</fullName>
        <shortName evidence="13">TRCF</shortName>
        <ecNumber evidence="13">3.6.4.-</ecNumber>
    </recommendedName>
</protein>
<evidence type="ECO:0000259" key="14">
    <source>
        <dbReference type="PROSITE" id="PS51192"/>
    </source>
</evidence>
<keyword evidence="3 13" id="KW-0547">Nucleotide-binding</keyword>
<evidence type="ECO:0000313" key="17">
    <source>
        <dbReference type="Proteomes" id="UP000009877"/>
    </source>
</evidence>
<keyword evidence="4 13" id="KW-0227">DNA damage</keyword>
<accession>M2XDA3</accession>
<dbReference type="InterPro" id="IPR037235">
    <property type="entry name" value="TRCF-like_C_D7"/>
</dbReference>
<comment type="similarity">
    <text evidence="10 13">In the N-terminal section; belongs to the UvrB family.</text>
</comment>
<evidence type="ECO:0000256" key="10">
    <source>
        <dbReference type="ARBA" id="ARBA00061104"/>
    </source>
</evidence>
<dbReference type="RefSeq" id="WP_006214224.1">
    <property type="nucleotide sequence ID" value="NZ_ANHZ02000006.1"/>
</dbReference>
<dbReference type="PANTHER" id="PTHR47964">
    <property type="entry name" value="ATP-DEPENDENT DNA HELICASE HOMOLOG RECG, CHLOROPLASTIC"/>
    <property type="match status" value="1"/>
</dbReference>
<dbReference type="FunFam" id="3.40.50.300:FF:000546">
    <property type="entry name" value="Transcription-repair-coupling factor"/>
    <property type="match status" value="1"/>
</dbReference>
<evidence type="ECO:0000256" key="11">
    <source>
        <dbReference type="ARBA" id="ARBA00061399"/>
    </source>
</evidence>
<name>M2XDA3_9MICC</name>
<dbReference type="GO" id="GO:0003684">
    <property type="term" value="F:damaged DNA binding"/>
    <property type="evidence" value="ECO:0007669"/>
    <property type="project" value="InterPro"/>
</dbReference>
<dbReference type="InterPro" id="IPR011545">
    <property type="entry name" value="DEAD/DEAH_box_helicase_dom"/>
</dbReference>
<evidence type="ECO:0000256" key="13">
    <source>
        <dbReference type="HAMAP-Rule" id="MF_00969"/>
    </source>
</evidence>
<dbReference type="GO" id="GO:0016787">
    <property type="term" value="F:hydrolase activity"/>
    <property type="evidence" value="ECO:0007669"/>
    <property type="project" value="UniProtKB-KW"/>
</dbReference>
<dbReference type="Pfam" id="PF17757">
    <property type="entry name" value="UvrB_inter"/>
    <property type="match status" value="1"/>
</dbReference>
<feature type="domain" description="Helicase C-terminal" evidence="15">
    <location>
        <begin position="879"/>
        <end position="1029"/>
    </location>
</feature>
<dbReference type="Pfam" id="PF00270">
    <property type="entry name" value="DEAD"/>
    <property type="match status" value="1"/>
</dbReference>
<dbReference type="SUPFAM" id="SSF143517">
    <property type="entry name" value="TRCF domain-like"/>
    <property type="match status" value="1"/>
</dbReference>
<dbReference type="PROSITE" id="PS51192">
    <property type="entry name" value="HELICASE_ATP_BIND_1"/>
    <property type="match status" value="1"/>
</dbReference>
<evidence type="ECO:0000259" key="15">
    <source>
        <dbReference type="PROSITE" id="PS51194"/>
    </source>
</evidence>
<dbReference type="Pfam" id="PF00271">
    <property type="entry name" value="Helicase_C"/>
    <property type="match status" value="1"/>
</dbReference>
<proteinExistence type="inferred from homology"/>
<keyword evidence="9 13" id="KW-0234">DNA repair</keyword>
<comment type="subcellular location">
    <subcellularLocation>
        <location evidence="1 13">Cytoplasm</location>
    </subcellularLocation>
</comment>
<reference evidence="16 17" key="1">
    <citation type="journal article" date="2014" name="Genome Announc.">
        <title>Draft Genome Sequence of Kocuria palustris PEL.</title>
        <authorList>
            <person name="Sharma G."/>
            <person name="Khatri I."/>
            <person name="Subramanian S."/>
        </authorList>
    </citation>
    <scope>NUCLEOTIDE SEQUENCE [LARGE SCALE GENOMIC DNA]</scope>
    <source>
        <strain evidence="16 17">PEL</strain>
    </source>
</reference>
<dbReference type="InterPro" id="IPR004576">
    <property type="entry name" value="Mfd"/>
</dbReference>
<evidence type="ECO:0000256" key="4">
    <source>
        <dbReference type="ARBA" id="ARBA00022763"/>
    </source>
</evidence>
<dbReference type="Proteomes" id="UP000009877">
    <property type="component" value="Unassembled WGS sequence"/>
</dbReference>
<evidence type="ECO:0000256" key="9">
    <source>
        <dbReference type="ARBA" id="ARBA00023204"/>
    </source>
</evidence>
<keyword evidence="7 13" id="KW-0067">ATP-binding</keyword>
<comment type="caution">
    <text evidence="16">The sequence shown here is derived from an EMBL/GenBank/DDBJ whole genome shotgun (WGS) entry which is preliminary data.</text>
</comment>
<comment type="similarity">
    <text evidence="11 13">In the C-terminal section; belongs to the helicase family. RecG subfamily.</text>
</comment>
<dbReference type="Pfam" id="PF03461">
    <property type="entry name" value="TRCF"/>
    <property type="match status" value="1"/>
</dbReference>
<dbReference type="AlphaFoldDB" id="M2XDA3"/>
<dbReference type="Gene3D" id="3.40.50.11180">
    <property type="match status" value="1"/>
</dbReference>
<dbReference type="PANTHER" id="PTHR47964:SF1">
    <property type="entry name" value="ATP-DEPENDENT DNA HELICASE HOMOLOG RECG, CHLOROPLASTIC"/>
    <property type="match status" value="1"/>
</dbReference>
<organism evidence="16 17">
    <name type="scientific">Kocuria palustris PEL</name>
    <dbReference type="NCBI Taxonomy" id="1236550"/>
    <lineage>
        <taxon>Bacteria</taxon>
        <taxon>Bacillati</taxon>
        <taxon>Actinomycetota</taxon>
        <taxon>Actinomycetes</taxon>
        <taxon>Micrococcales</taxon>
        <taxon>Micrococcaceae</taxon>
        <taxon>Kocuria</taxon>
    </lineage>
</organism>
<evidence type="ECO:0000313" key="16">
    <source>
        <dbReference type="EMBL" id="EME37051.1"/>
    </source>
</evidence>
<dbReference type="CDD" id="cd17991">
    <property type="entry name" value="DEXHc_TRCF"/>
    <property type="match status" value="1"/>
</dbReference>
<evidence type="ECO:0000256" key="1">
    <source>
        <dbReference type="ARBA" id="ARBA00004496"/>
    </source>
</evidence>
<dbReference type="Gene3D" id="3.90.1150.50">
    <property type="entry name" value="Transcription-repair-coupling factor, D7 domain"/>
    <property type="match status" value="1"/>
</dbReference>
<dbReference type="GO" id="GO:0000716">
    <property type="term" value="P:transcription-coupled nucleotide-excision repair, DNA damage recognition"/>
    <property type="evidence" value="ECO:0007669"/>
    <property type="project" value="UniProtKB-UniRule"/>
</dbReference>
<evidence type="ECO:0000256" key="12">
    <source>
        <dbReference type="ARBA" id="ARBA00070128"/>
    </source>
</evidence>
<keyword evidence="2 13" id="KW-0963">Cytoplasm</keyword>
<dbReference type="EMBL" id="ANHZ02000006">
    <property type="protein sequence ID" value="EME37051.1"/>
    <property type="molecule type" value="Genomic_DNA"/>
</dbReference>
<dbReference type="SMART" id="SM00487">
    <property type="entry name" value="DEXDc"/>
    <property type="match status" value="1"/>
</dbReference>
<dbReference type="SMART" id="SM01058">
    <property type="entry name" value="CarD_TRCF"/>
    <property type="match status" value="1"/>
</dbReference>
<dbReference type="PROSITE" id="PS51194">
    <property type="entry name" value="HELICASE_CTER"/>
    <property type="match status" value="1"/>
</dbReference>
<dbReference type="GO" id="GO:0005524">
    <property type="term" value="F:ATP binding"/>
    <property type="evidence" value="ECO:0007669"/>
    <property type="project" value="UniProtKB-UniRule"/>
</dbReference>
<dbReference type="STRING" id="71999.KPaMU14_09185"/>
<dbReference type="HAMAP" id="MF_00969">
    <property type="entry name" value="TRCF"/>
    <property type="match status" value="1"/>
</dbReference>
<dbReference type="InterPro" id="IPR047112">
    <property type="entry name" value="RecG/Mfd"/>
</dbReference>
<gene>
    <name evidence="13" type="primary">mfd</name>
    <name evidence="16" type="ORF">C884_02207</name>
</gene>